<evidence type="ECO:0000313" key="3">
    <source>
        <dbReference type="EMBL" id="UMM15192.1"/>
    </source>
</evidence>
<reference evidence="3 4" key="1">
    <citation type="submission" date="2022-04" db="EMBL/GenBank/DDBJ databases">
        <title>Chromosome-level reference genomes for two strains of Caenorhabditis briggsae: an improved platform for comparative genomics.</title>
        <authorList>
            <person name="Stevens L."/>
            <person name="Andersen E."/>
        </authorList>
    </citation>
    <scope>NUCLEOTIDE SEQUENCE [LARGE SCALE GENOMIC DNA]</scope>
    <source>
        <strain evidence="3">VX34</strain>
        <tissue evidence="3">Whole-organism</tissue>
    </source>
</reference>
<keyword evidence="2" id="KW-1133">Transmembrane helix</keyword>
<evidence type="ECO:0000313" key="4">
    <source>
        <dbReference type="Proteomes" id="UP000829354"/>
    </source>
</evidence>
<gene>
    <name evidence="3" type="ORF">L5515_002716</name>
</gene>
<sequence length="155" mass="17627">MLEYFVTNLMVFLLLLTVPTYCCKRKKTVSKKKHKKQRKGKKEVKHSTTPTTTTPNLPLTPLTPQTPQMPTPVMTQTPKIATTATNGSTDSAESLNNKKEVVIPIGSNKSKENVDKTEEEKKSDKEQEDLGELLRCRDYTPENFAELKWLFDLLD</sequence>
<keyword evidence="2" id="KW-0812">Transmembrane</keyword>
<dbReference type="Proteomes" id="UP000829354">
    <property type="component" value="Chromosome I"/>
</dbReference>
<protein>
    <submittedName>
        <fullName evidence="3">Uncharacterized protein</fullName>
    </submittedName>
</protein>
<evidence type="ECO:0000256" key="2">
    <source>
        <dbReference type="SAM" id="Phobius"/>
    </source>
</evidence>
<feature type="compositionally biased region" description="Basic residues" evidence="1">
    <location>
        <begin position="27"/>
        <end position="44"/>
    </location>
</feature>
<dbReference type="EMBL" id="CP092620">
    <property type="protein sequence ID" value="UMM15192.1"/>
    <property type="molecule type" value="Genomic_DNA"/>
</dbReference>
<feature type="region of interest" description="Disordered" evidence="1">
    <location>
        <begin position="27"/>
        <end position="131"/>
    </location>
</feature>
<feature type="compositionally biased region" description="Basic and acidic residues" evidence="1">
    <location>
        <begin position="109"/>
        <end position="125"/>
    </location>
</feature>
<keyword evidence="4" id="KW-1185">Reference proteome</keyword>
<keyword evidence="2" id="KW-0472">Membrane</keyword>
<dbReference type="AlphaFoldDB" id="A0AAE9E770"/>
<feature type="compositionally biased region" description="Polar residues" evidence="1">
    <location>
        <begin position="79"/>
        <end position="95"/>
    </location>
</feature>
<feature type="transmembrane region" description="Helical" evidence="2">
    <location>
        <begin position="6"/>
        <end position="23"/>
    </location>
</feature>
<organism evidence="3 4">
    <name type="scientific">Caenorhabditis briggsae</name>
    <dbReference type="NCBI Taxonomy" id="6238"/>
    <lineage>
        <taxon>Eukaryota</taxon>
        <taxon>Metazoa</taxon>
        <taxon>Ecdysozoa</taxon>
        <taxon>Nematoda</taxon>
        <taxon>Chromadorea</taxon>
        <taxon>Rhabditida</taxon>
        <taxon>Rhabditina</taxon>
        <taxon>Rhabditomorpha</taxon>
        <taxon>Rhabditoidea</taxon>
        <taxon>Rhabditidae</taxon>
        <taxon>Peloderinae</taxon>
        <taxon>Caenorhabditis</taxon>
    </lineage>
</organism>
<name>A0AAE9E770_CAEBR</name>
<accession>A0AAE9E770</accession>
<proteinExistence type="predicted"/>
<feature type="compositionally biased region" description="Low complexity" evidence="1">
    <location>
        <begin position="48"/>
        <end position="78"/>
    </location>
</feature>
<evidence type="ECO:0000256" key="1">
    <source>
        <dbReference type="SAM" id="MobiDB-lite"/>
    </source>
</evidence>